<proteinExistence type="predicted"/>
<evidence type="ECO:0000313" key="3">
    <source>
        <dbReference type="Proteomes" id="UP001054837"/>
    </source>
</evidence>
<accession>A0AAV4TWC5</accession>
<feature type="compositionally biased region" description="Basic and acidic residues" evidence="1">
    <location>
        <begin position="220"/>
        <end position="229"/>
    </location>
</feature>
<dbReference type="AlphaFoldDB" id="A0AAV4TWC5"/>
<name>A0AAV4TWC5_9ARAC</name>
<organism evidence="2 3">
    <name type="scientific">Caerostris darwini</name>
    <dbReference type="NCBI Taxonomy" id="1538125"/>
    <lineage>
        <taxon>Eukaryota</taxon>
        <taxon>Metazoa</taxon>
        <taxon>Ecdysozoa</taxon>
        <taxon>Arthropoda</taxon>
        <taxon>Chelicerata</taxon>
        <taxon>Arachnida</taxon>
        <taxon>Araneae</taxon>
        <taxon>Araneomorphae</taxon>
        <taxon>Entelegynae</taxon>
        <taxon>Araneoidea</taxon>
        <taxon>Araneidae</taxon>
        <taxon>Caerostris</taxon>
    </lineage>
</organism>
<feature type="region of interest" description="Disordered" evidence="1">
    <location>
        <begin position="191"/>
        <end position="229"/>
    </location>
</feature>
<evidence type="ECO:0000256" key="1">
    <source>
        <dbReference type="SAM" id="MobiDB-lite"/>
    </source>
</evidence>
<feature type="compositionally biased region" description="Polar residues" evidence="1">
    <location>
        <begin position="191"/>
        <end position="203"/>
    </location>
</feature>
<protein>
    <submittedName>
        <fullName evidence="2">Uncharacterized protein</fullName>
    </submittedName>
</protein>
<evidence type="ECO:0000313" key="2">
    <source>
        <dbReference type="EMBL" id="GIY49322.1"/>
    </source>
</evidence>
<comment type="caution">
    <text evidence="2">The sequence shown here is derived from an EMBL/GenBank/DDBJ whole genome shotgun (WGS) entry which is preliminary data.</text>
</comment>
<dbReference type="Proteomes" id="UP001054837">
    <property type="component" value="Unassembled WGS sequence"/>
</dbReference>
<keyword evidence="3" id="KW-1185">Reference proteome</keyword>
<reference evidence="2 3" key="1">
    <citation type="submission" date="2021-06" db="EMBL/GenBank/DDBJ databases">
        <title>Caerostris darwini draft genome.</title>
        <authorList>
            <person name="Kono N."/>
            <person name="Arakawa K."/>
        </authorList>
    </citation>
    <scope>NUCLEOTIDE SEQUENCE [LARGE SCALE GENOMIC DNA]</scope>
</reference>
<dbReference type="EMBL" id="BPLQ01010221">
    <property type="protein sequence ID" value="GIY49322.1"/>
    <property type="molecule type" value="Genomic_DNA"/>
</dbReference>
<sequence length="363" mass="40942">MLESRKELVVLEANLSSASTKRSPFHLLSSIFSKKKTSLLDCEEKSVKSNEFQSNSTSNVYEKEELELGCDSIPKRCSSIPGTLNDHSKGEIEANFLSPAGTGKKKNFKIDLETLHLSRQDNPYLKQLERFSLPEETILSCADFNSIAEKALLESEWQLDSERDIDIHQHLVRSPPPQFPQNITHFIYSQANSPKRQSCQSSENGDETDKSKKPLNPVQPKKETGVLDPSIREVLEYQKSQLIAGKRQPSQKININHSRILKGLQHSLNFGQAKFGTAPAHYMPVQVNRNQNPQFRWTQDSGSRVRNSEQQITVPHATSSLPGLTSCYLELEQTCRRTTLGPLRIGRTLSDSICQDNKLRKIG</sequence>
<gene>
    <name evidence="2" type="primary">X975_12962</name>
    <name evidence="2" type="ORF">CDAR_600311</name>
</gene>